<dbReference type="AlphaFoldDB" id="A0A7M7R9N7"/>
<reference evidence="5" key="2">
    <citation type="submission" date="2021-01" db="UniProtKB">
        <authorList>
            <consortium name="EnsemblMetazoa"/>
        </authorList>
    </citation>
    <scope>IDENTIFICATION</scope>
</reference>
<keyword evidence="6" id="KW-1185">Reference proteome</keyword>
<dbReference type="InterPro" id="IPR020837">
    <property type="entry name" value="Fibrinogen_CS"/>
</dbReference>
<dbReference type="PROSITE" id="PS00514">
    <property type="entry name" value="FIBRINOGEN_C_1"/>
    <property type="match status" value="1"/>
</dbReference>
<dbReference type="Proteomes" id="UP000007110">
    <property type="component" value="Unassembled WGS sequence"/>
</dbReference>
<dbReference type="SUPFAM" id="SSF56496">
    <property type="entry name" value="Fibrinogen C-terminal domain-like"/>
    <property type="match status" value="1"/>
</dbReference>
<dbReference type="SMART" id="SM00186">
    <property type="entry name" value="FBG"/>
    <property type="match status" value="1"/>
</dbReference>
<evidence type="ECO:0000256" key="2">
    <source>
        <dbReference type="SAM" id="MobiDB-lite"/>
    </source>
</evidence>
<dbReference type="InterPro" id="IPR036056">
    <property type="entry name" value="Fibrinogen-like_C"/>
</dbReference>
<dbReference type="InParanoid" id="A0A7M7R9N7"/>
<feature type="region of interest" description="Disordered" evidence="2">
    <location>
        <begin position="130"/>
        <end position="152"/>
    </location>
</feature>
<evidence type="ECO:0000259" key="4">
    <source>
        <dbReference type="PROSITE" id="PS51406"/>
    </source>
</evidence>
<dbReference type="Pfam" id="PF00147">
    <property type="entry name" value="Fibrinogen_C"/>
    <property type="match status" value="1"/>
</dbReference>
<feature type="compositionally biased region" description="Gly residues" evidence="2">
    <location>
        <begin position="132"/>
        <end position="145"/>
    </location>
</feature>
<evidence type="ECO:0000313" key="6">
    <source>
        <dbReference type="Proteomes" id="UP000007110"/>
    </source>
</evidence>
<evidence type="ECO:0000256" key="1">
    <source>
        <dbReference type="ARBA" id="ARBA00023157"/>
    </source>
</evidence>
<evidence type="ECO:0000313" key="5">
    <source>
        <dbReference type="EnsemblMetazoa" id="XP_781712"/>
    </source>
</evidence>
<protein>
    <recommendedName>
        <fullName evidence="4">Fibrinogen C-terminal domain-containing protein</fullName>
    </recommendedName>
</protein>
<dbReference type="FunFam" id="3.90.215.10:FF:000001">
    <property type="entry name" value="Tenascin isoform 1"/>
    <property type="match status" value="1"/>
</dbReference>
<dbReference type="PROSITE" id="PS51406">
    <property type="entry name" value="FIBRINOGEN_C_2"/>
    <property type="match status" value="1"/>
</dbReference>
<feature type="region of interest" description="Disordered" evidence="2">
    <location>
        <begin position="99"/>
        <end position="118"/>
    </location>
</feature>
<dbReference type="InterPro" id="IPR002181">
    <property type="entry name" value="Fibrinogen_a/b/g_C_dom"/>
</dbReference>
<evidence type="ECO:0000256" key="3">
    <source>
        <dbReference type="SAM" id="SignalP"/>
    </source>
</evidence>
<dbReference type="PANTHER" id="PTHR19143">
    <property type="entry name" value="FIBRINOGEN/TENASCIN/ANGIOPOEITIN"/>
    <property type="match status" value="1"/>
</dbReference>
<dbReference type="OMA" id="CQPHITI"/>
<organism evidence="5 6">
    <name type="scientific">Strongylocentrotus purpuratus</name>
    <name type="common">Purple sea urchin</name>
    <dbReference type="NCBI Taxonomy" id="7668"/>
    <lineage>
        <taxon>Eukaryota</taxon>
        <taxon>Metazoa</taxon>
        <taxon>Echinodermata</taxon>
        <taxon>Eleutherozoa</taxon>
        <taxon>Echinozoa</taxon>
        <taxon>Echinoidea</taxon>
        <taxon>Euechinoidea</taxon>
        <taxon>Echinacea</taxon>
        <taxon>Camarodonta</taxon>
        <taxon>Echinidea</taxon>
        <taxon>Strongylocentrotidae</taxon>
        <taxon>Strongylocentrotus</taxon>
    </lineage>
</organism>
<keyword evidence="3" id="KW-0732">Signal</keyword>
<dbReference type="PANTHER" id="PTHR19143:SF444">
    <property type="entry name" value="PROTEIN SCABROUS"/>
    <property type="match status" value="1"/>
</dbReference>
<dbReference type="NCBIfam" id="NF040941">
    <property type="entry name" value="GGGWT_bact"/>
    <property type="match status" value="1"/>
</dbReference>
<dbReference type="CDD" id="cd00087">
    <property type="entry name" value="FReD"/>
    <property type="match status" value="1"/>
</dbReference>
<dbReference type="GeneID" id="576297"/>
<dbReference type="OrthoDB" id="6145874at2759"/>
<proteinExistence type="predicted"/>
<sequence length="401" mass="44324">MERRIVTVIVLLSAILCGALNEEATGEASETSAIRATVDTDGNDTINITAGEMDVDQEDSDIDNQERFVCRPHITIQTPPVPAPISRAGQCDCNCNSSSSSRSSGDAANAQEEKQSASLARQLRELVQECRSGGGGAGGGGGLDGGWRRAGTQDETRRLAEALVDLATVLKNFQTPGVPVPGSILSLPKDCSEVLSRGATNSGVYTIQTLDSGRPFQVYCDMDTDGGGWTVLQKRQDGSVDFFRSYATYRRGFGSLTGEFWLGNDQIHRLTSQDEYHLRIDLEDFDHETVFAEYRVFRVADVNEDYRVTVSSYHGTAGDAFTTHSGQPFTTKDRDNDNWSSKNCAREYHGAWWFNSCYYASLNGEYLRGISESYGTGIVWYQWHGYYYSLKRTEMKIRPAD</sequence>
<dbReference type="FunCoup" id="A0A7M7R9N7">
    <property type="interactions" value="713"/>
</dbReference>
<dbReference type="GO" id="GO:0005615">
    <property type="term" value="C:extracellular space"/>
    <property type="evidence" value="ECO:0000318"/>
    <property type="project" value="GO_Central"/>
</dbReference>
<feature type="domain" description="Fibrinogen C-terminal" evidence="4">
    <location>
        <begin position="182"/>
        <end position="401"/>
    </location>
</feature>
<dbReference type="InterPro" id="IPR014716">
    <property type="entry name" value="Fibrinogen_a/b/g_C_1"/>
</dbReference>
<reference evidence="6" key="1">
    <citation type="submission" date="2015-02" db="EMBL/GenBank/DDBJ databases">
        <title>Genome sequencing for Strongylocentrotus purpuratus.</title>
        <authorList>
            <person name="Murali S."/>
            <person name="Liu Y."/>
            <person name="Vee V."/>
            <person name="English A."/>
            <person name="Wang M."/>
            <person name="Skinner E."/>
            <person name="Han Y."/>
            <person name="Muzny D.M."/>
            <person name="Worley K.C."/>
            <person name="Gibbs R.A."/>
        </authorList>
    </citation>
    <scope>NUCLEOTIDE SEQUENCE</scope>
</reference>
<dbReference type="InterPro" id="IPR050373">
    <property type="entry name" value="Fibrinogen_C-term_domain"/>
</dbReference>
<feature type="chain" id="PRO_5029892712" description="Fibrinogen C-terminal domain-containing protein" evidence="3">
    <location>
        <begin position="22"/>
        <end position="401"/>
    </location>
</feature>
<dbReference type="Gene3D" id="3.90.215.10">
    <property type="entry name" value="Gamma Fibrinogen, chain A, domain 1"/>
    <property type="match status" value="1"/>
</dbReference>
<dbReference type="RefSeq" id="XP_781712.2">
    <property type="nucleotide sequence ID" value="XM_776619.5"/>
</dbReference>
<name>A0A7M7R9N7_STRPU</name>
<keyword evidence="1" id="KW-1015">Disulfide bond</keyword>
<dbReference type="KEGG" id="spu:576297"/>
<feature type="signal peptide" evidence="3">
    <location>
        <begin position="1"/>
        <end position="21"/>
    </location>
</feature>
<accession>A0A7M7R9N7</accession>
<dbReference type="EnsemblMetazoa" id="XM_776619">
    <property type="protein sequence ID" value="XP_781712"/>
    <property type="gene ID" value="LOC576297"/>
</dbReference>